<keyword evidence="2" id="KW-0862">Zinc</keyword>
<comment type="function">
    <text evidence="2">Reversible hydration of carbon dioxide.</text>
</comment>
<comment type="catalytic activity">
    <reaction evidence="2">
        <text>hydrogencarbonate + H(+) = CO2 + H2O</text>
        <dbReference type="Rhea" id="RHEA:10748"/>
        <dbReference type="ChEBI" id="CHEBI:15377"/>
        <dbReference type="ChEBI" id="CHEBI:15378"/>
        <dbReference type="ChEBI" id="CHEBI:16526"/>
        <dbReference type="ChEBI" id="CHEBI:17544"/>
        <dbReference type="EC" id="4.2.1.1"/>
    </reaction>
</comment>
<dbReference type="EMBL" id="CACVBM020000999">
    <property type="protein sequence ID" value="CAA7025372.1"/>
    <property type="molecule type" value="Genomic_DNA"/>
</dbReference>
<comment type="caution">
    <text evidence="3">The sequence shown here is derived from an EMBL/GenBank/DDBJ whole genome shotgun (WGS) entry which is preliminary data.</text>
</comment>
<comment type="similarity">
    <text evidence="1 2">Belongs to the beta-class carbonic anhydrase family.</text>
</comment>
<dbReference type="EC" id="4.2.1.1" evidence="2"/>
<evidence type="ECO:0000256" key="2">
    <source>
        <dbReference type="RuleBase" id="RU003956"/>
    </source>
</evidence>
<dbReference type="PANTHER" id="PTHR11002:SF78">
    <property type="entry name" value="BETA CARBONIC ANHYDRASE 4"/>
    <property type="match status" value="1"/>
</dbReference>
<dbReference type="AlphaFoldDB" id="A0A6D2IEI6"/>
<keyword evidence="4" id="KW-1185">Reference proteome</keyword>
<proteinExistence type="inferred from homology"/>
<dbReference type="OrthoDB" id="10248475at2759"/>
<evidence type="ECO:0000256" key="1">
    <source>
        <dbReference type="ARBA" id="ARBA00006217"/>
    </source>
</evidence>
<dbReference type="PANTHER" id="PTHR11002">
    <property type="entry name" value="CARBONIC ANHYDRASE"/>
    <property type="match status" value="1"/>
</dbReference>
<protein>
    <recommendedName>
        <fullName evidence="2">Carbonic anhydrase</fullName>
        <ecNumber evidence="2">4.2.1.1</ecNumber>
    </recommendedName>
    <alternativeName>
        <fullName evidence="2">Carbonate dehydratase</fullName>
    </alternativeName>
</protein>
<dbReference type="InterPro" id="IPR001765">
    <property type="entry name" value="Carbonic_anhydrase"/>
</dbReference>
<keyword evidence="2" id="KW-0456">Lyase</keyword>
<evidence type="ECO:0000313" key="3">
    <source>
        <dbReference type="EMBL" id="CAA7025372.1"/>
    </source>
</evidence>
<gene>
    <name evidence="3" type="ORF">MERR_LOCUS12607</name>
</gene>
<name>A0A6D2IEI6_9BRAS</name>
<dbReference type="InterPro" id="IPR036874">
    <property type="entry name" value="Carbonic_anhydrase_sf"/>
</dbReference>
<dbReference type="GO" id="GO:0008270">
    <property type="term" value="F:zinc ion binding"/>
    <property type="evidence" value="ECO:0007669"/>
    <property type="project" value="UniProtKB-UniRule"/>
</dbReference>
<dbReference type="Proteomes" id="UP000467841">
    <property type="component" value="Unassembled WGS sequence"/>
</dbReference>
<dbReference type="SUPFAM" id="SSF53056">
    <property type="entry name" value="beta-carbonic anhydrase, cab"/>
    <property type="match status" value="1"/>
</dbReference>
<reference evidence="3" key="1">
    <citation type="submission" date="2020-01" db="EMBL/GenBank/DDBJ databases">
        <authorList>
            <person name="Mishra B."/>
        </authorList>
    </citation>
    <scope>NUCLEOTIDE SEQUENCE [LARGE SCALE GENOMIC DNA]</scope>
</reference>
<dbReference type="Gene3D" id="3.40.1050.10">
    <property type="entry name" value="Carbonic anhydrase"/>
    <property type="match status" value="1"/>
</dbReference>
<dbReference type="Pfam" id="PF00484">
    <property type="entry name" value="Pro_CA"/>
    <property type="match status" value="1"/>
</dbReference>
<sequence>MLHQLRDNCVKIGAQARNKVKEEHQDLSDDHQCNKCEEEAVNVSLGNLLTYPYSRFVSAAVVKNTLAIRGAYYNFVKGTFDLWDLYFKTQDNSWCSFDSKEDSTNALYGLSNVAAWQRGGGEELKVHIAEEHCLESYKKELDKLADALKKSRSTMKLHKKSVSFFF</sequence>
<accession>A0A6D2IEI6</accession>
<organism evidence="3 4">
    <name type="scientific">Microthlaspi erraticum</name>
    <dbReference type="NCBI Taxonomy" id="1685480"/>
    <lineage>
        <taxon>Eukaryota</taxon>
        <taxon>Viridiplantae</taxon>
        <taxon>Streptophyta</taxon>
        <taxon>Embryophyta</taxon>
        <taxon>Tracheophyta</taxon>
        <taxon>Spermatophyta</taxon>
        <taxon>Magnoliopsida</taxon>
        <taxon>eudicotyledons</taxon>
        <taxon>Gunneridae</taxon>
        <taxon>Pentapetalae</taxon>
        <taxon>rosids</taxon>
        <taxon>malvids</taxon>
        <taxon>Brassicales</taxon>
        <taxon>Brassicaceae</taxon>
        <taxon>Coluteocarpeae</taxon>
        <taxon>Microthlaspi</taxon>
    </lineage>
</organism>
<evidence type="ECO:0000313" key="4">
    <source>
        <dbReference type="Proteomes" id="UP000467841"/>
    </source>
</evidence>
<dbReference type="GO" id="GO:0004089">
    <property type="term" value="F:carbonate dehydratase activity"/>
    <property type="evidence" value="ECO:0007669"/>
    <property type="project" value="UniProtKB-UniRule"/>
</dbReference>